<dbReference type="EMBL" id="FXTO01000002">
    <property type="protein sequence ID" value="SMO43117.1"/>
    <property type="molecule type" value="Genomic_DNA"/>
</dbReference>
<keyword evidence="2" id="KW-1185">Reference proteome</keyword>
<proteinExistence type="predicted"/>
<evidence type="ECO:0000313" key="2">
    <source>
        <dbReference type="Proteomes" id="UP000316030"/>
    </source>
</evidence>
<name>A0A521B7N9_9RHOB</name>
<dbReference type="PROSITE" id="PS51257">
    <property type="entry name" value="PROKAR_LIPOPROTEIN"/>
    <property type="match status" value="1"/>
</dbReference>
<dbReference type="AlphaFoldDB" id="A0A521B7N9"/>
<protein>
    <recommendedName>
        <fullName evidence="3">Lipoprotein</fullName>
    </recommendedName>
</protein>
<dbReference type="RefSeq" id="WP_142491954.1">
    <property type="nucleotide sequence ID" value="NZ_FXTO01000002.1"/>
</dbReference>
<accession>A0A521B7N9</accession>
<dbReference type="OrthoDB" id="7659281at2"/>
<sequence>MRGLVLSVVCLAVLAGCGKTSNKEKLLFDGYTFKTSIKDVKEDPQMFDVTVKGANQSRTGAEDAGRYEATRYCVVNYGNSKLEWLVVKETSDGEVKVEQDTLLLRGRCEA</sequence>
<organism evidence="1 2">
    <name type="scientific">Thalassovita litoralis</name>
    <dbReference type="NCBI Taxonomy" id="1010611"/>
    <lineage>
        <taxon>Bacteria</taxon>
        <taxon>Pseudomonadati</taxon>
        <taxon>Pseudomonadota</taxon>
        <taxon>Alphaproteobacteria</taxon>
        <taxon>Rhodobacterales</taxon>
        <taxon>Roseobacteraceae</taxon>
        <taxon>Thalassovita</taxon>
    </lineage>
</organism>
<gene>
    <name evidence="1" type="ORF">SAMN06265173_102194</name>
</gene>
<evidence type="ECO:0000313" key="1">
    <source>
        <dbReference type="EMBL" id="SMO43117.1"/>
    </source>
</evidence>
<reference evidence="1 2" key="1">
    <citation type="submission" date="2017-05" db="EMBL/GenBank/DDBJ databases">
        <authorList>
            <person name="Varghese N."/>
            <person name="Submissions S."/>
        </authorList>
    </citation>
    <scope>NUCLEOTIDE SEQUENCE [LARGE SCALE GENOMIC DNA]</scope>
    <source>
        <strain evidence="1 2">DSM 29506</strain>
    </source>
</reference>
<dbReference type="Proteomes" id="UP000316030">
    <property type="component" value="Unassembled WGS sequence"/>
</dbReference>
<evidence type="ECO:0008006" key="3">
    <source>
        <dbReference type="Google" id="ProtNLM"/>
    </source>
</evidence>